<dbReference type="AlphaFoldDB" id="A0A179SC93"/>
<dbReference type="Proteomes" id="UP000078316">
    <property type="component" value="Unassembled WGS sequence"/>
</dbReference>
<gene>
    <name evidence="2" type="ORF">A5481_14705</name>
</gene>
<feature type="domain" description="HNH nuclease" evidence="1">
    <location>
        <begin position="37"/>
        <end position="91"/>
    </location>
</feature>
<organism evidence="2 3">
    <name type="scientific">Methylobacterium platani</name>
    <dbReference type="NCBI Taxonomy" id="427683"/>
    <lineage>
        <taxon>Bacteria</taxon>
        <taxon>Pseudomonadati</taxon>
        <taxon>Pseudomonadota</taxon>
        <taxon>Alphaproteobacteria</taxon>
        <taxon>Hyphomicrobiales</taxon>
        <taxon>Methylobacteriaceae</taxon>
        <taxon>Methylobacterium</taxon>
    </lineage>
</organism>
<protein>
    <submittedName>
        <fullName evidence="2">HNH endonuclease</fullName>
    </submittedName>
</protein>
<proteinExistence type="predicted"/>
<name>A0A179SC93_9HYPH</name>
<evidence type="ECO:0000313" key="2">
    <source>
        <dbReference type="EMBL" id="OAS24020.1"/>
    </source>
</evidence>
<dbReference type="GO" id="GO:0004519">
    <property type="term" value="F:endonuclease activity"/>
    <property type="evidence" value="ECO:0007669"/>
    <property type="project" value="UniProtKB-KW"/>
</dbReference>
<dbReference type="CDD" id="cd00085">
    <property type="entry name" value="HNHc"/>
    <property type="match status" value="1"/>
</dbReference>
<comment type="caution">
    <text evidence="2">The sequence shown here is derived from an EMBL/GenBank/DDBJ whole genome shotgun (WGS) entry which is preliminary data.</text>
</comment>
<sequence>MPRLSCLRPRVAILDTRTAWPPARAADAELTTPEHRSWRAAVLRRAGYRCEEPDCGRTGVRLFADHIVEGRDGGAPLDPANGQCLCGSRHSRKRAAVGATRMRA</sequence>
<evidence type="ECO:0000259" key="1">
    <source>
        <dbReference type="SMART" id="SM00507"/>
    </source>
</evidence>
<dbReference type="Gene3D" id="1.10.30.50">
    <property type="match status" value="1"/>
</dbReference>
<keyword evidence="2" id="KW-0540">Nuclease</keyword>
<keyword evidence="2" id="KW-0378">Hydrolase</keyword>
<dbReference type="EMBL" id="LWHQ01000027">
    <property type="protein sequence ID" value="OAS24020.1"/>
    <property type="molecule type" value="Genomic_DNA"/>
</dbReference>
<keyword evidence="2" id="KW-0255">Endonuclease</keyword>
<dbReference type="RefSeq" id="WP_048433107.1">
    <property type="nucleotide sequence ID" value="NZ_LWHQ01000027.1"/>
</dbReference>
<evidence type="ECO:0000313" key="3">
    <source>
        <dbReference type="Proteomes" id="UP000078316"/>
    </source>
</evidence>
<accession>A0A179SC93</accession>
<dbReference type="OrthoDB" id="7220022at2"/>
<dbReference type="STRING" id="427683.A5481_14705"/>
<reference evidence="2 3" key="1">
    <citation type="submission" date="2016-04" db="EMBL/GenBank/DDBJ databases">
        <authorList>
            <person name="Evans L.H."/>
            <person name="Alamgir A."/>
            <person name="Owens N."/>
            <person name="Weber N.D."/>
            <person name="Virtaneva K."/>
            <person name="Barbian K."/>
            <person name="Babar A."/>
            <person name="Rosenke K."/>
        </authorList>
    </citation>
    <scope>NUCLEOTIDE SEQUENCE [LARGE SCALE GENOMIC DNA]</scope>
    <source>
        <strain evidence="2 3">PMB02</strain>
    </source>
</reference>
<dbReference type="InterPro" id="IPR003615">
    <property type="entry name" value="HNH_nuc"/>
</dbReference>
<dbReference type="SMART" id="SM00507">
    <property type="entry name" value="HNHc"/>
    <property type="match status" value="1"/>
</dbReference>